<evidence type="ECO:0000313" key="3">
    <source>
        <dbReference type="EMBL" id="QIB34151.1"/>
    </source>
</evidence>
<dbReference type="GO" id="GO:0003824">
    <property type="term" value="F:catalytic activity"/>
    <property type="evidence" value="ECO:0007669"/>
    <property type="project" value="InterPro"/>
</dbReference>
<dbReference type="AlphaFoldDB" id="A0A6P1YN56"/>
<dbReference type="InterPro" id="IPR036928">
    <property type="entry name" value="AS_sf"/>
</dbReference>
<sequence length="467" mass="48973">MDTPFARMSAREARDRIARREISPVELTRAALDAAQGTQASLNAFFLIFEEEAMAAARRAEAALMRGEALGPLRGLPFSAKDLMAVKGARYASGSRAMADNIATVDAPAVERAKAAGAILIGKTTTSEFGCKPVGDSPLTGITRNPWNLSKTPGGSSAGAAASVAAGITPFALGTDGGGSIRIPCAFSGLAGIKGQFGRVPVWPTSATPTLAHVGPLARDIADAALLFAAIAGYDARDPFSVAGPVPDVEAAVGQTIEGMRIAWSPTLGYARPDPEVVAVTRTAVQRLADLGAVVEEVETVFARDPAELWIAEFYAGVGTRLRGVIETRRELLDPSVAVVLEAALGQEMQAYYETVFQRYGLREDMRGFFERYDALLSPVLPVTALDAGRDMPAHLSDRNLVSWVFYTYPFNLTGQPAASVCAGLDASGMPVGLQIVGPALGEAAVVRVAAAIEQVRPSIGNVPFAI</sequence>
<feature type="domain" description="Amidase" evidence="2">
    <location>
        <begin position="26"/>
        <end position="446"/>
    </location>
</feature>
<dbReference type="PANTHER" id="PTHR11895:SF7">
    <property type="entry name" value="GLUTAMYL-TRNA(GLN) AMIDOTRANSFERASE SUBUNIT A, MITOCHONDRIAL"/>
    <property type="match status" value="1"/>
</dbReference>
<gene>
    <name evidence="3" type="ORF">G3A50_10820</name>
</gene>
<reference evidence="3 4" key="1">
    <citation type="submission" date="2020-02" db="EMBL/GenBank/DDBJ databases">
        <authorList>
            <person name="Li G."/>
        </authorList>
    </citation>
    <scope>NUCLEOTIDE SEQUENCE [LARGE SCALE GENOMIC DNA]</scope>
    <source>
        <strain evidence="3 4">DSM 102029</strain>
    </source>
</reference>
<dbReference type="Gene3D" id="3.90.1300.10">
    <property type="entry name" value="Amidase signature (AS) domain"/>
    <property type="match status" value="1"/>
</dbReference>
<evidence type="ECO:0000259" key="2">
    <source>
        <dbReference type="Pfam" id="PF01425"/>
    </source>
</evidence>
<dbReference type="KEGG" id="apra:G3A50_10820"/>
<proteinExistence type="inferred from homology"/>
<dbReference type="Proteomes" id="UP000464751">
    <property type="component" value="Chromosome"/>
</dbReference>
<dbReference type="Pfam" id="PF01425">
    <property type="entry name" value="Amidase"/>
    <property type="match status" value="1"/>
</dbReference>
<evidence type="ECO:0000313" key="4">
    <source>
        <dbReference type="Proteomes" id="UP000464751"/>
    </source>
</evidence>
<dbReference type="EMBL" id="CP048630">
    <property type="protein sequence ID" value="QIB34151.1"/>
    <property type="molecule type" value="Genomic_DNA"/>
</dbReference>
<dbReference type="InterPro" id="IPR000120">
    <property type="entry name" value="Amidase"/>
</dbReference>
<dbReference type="PANTHER" id="PTHR11895">
    <property type="entry name" value="TRANSAMIDASE"/>
    <property type="match status" value="1"/>
</dbReference>
<evidence type="ECO:0000256" key="1">
    <source>
        <dbReference type="ARBA" id="ARBA00009199"/>
    </source>
</evidence>
<organism evidence="3 4">
    <name type="scientific">Ancylobacter pratisalsi</name>
    <dbReference type="NCBI Taxonomy" id="1745854"/>
    <lineage>
        <taxon>Bacteria</taxon>
        <taxon>Pseudomonadati</taxon>
        <taxon>Pseudomonadota</taxon>
        <taxon>Alphaproteobacteria</taxon>
        <taxon>Hyphomicrobiales</taxon>
        <taxon>Xanthobacteraceae</taxon>
        <taxon>Ancylobacter</taxon>
    </lineage>
</organism>
<protein>
    <submittedName>
        <fullName evidence="3">Amidase</fullName>
    </submittedName>
</protein>
<dbReference type="InterPro" id="IPR023631">
    <property type="entry name" value="Amidase_dom"/>
</dbReference>
<dbReference type="RefSeq" id="WP_163075296.1">
    <property type="nucleotide sequence ID" value="NZ_CP048630.1"/>
</dbReference>
<name>A0A6P1YN56_9HYPH</name>
<keyword evidence="4" id="KW-1185">Reference proteome</keyword>
<dbReference type="SUPFAM" id="SSF75304">
    <property type="entry name" value="Amidase signature (AS) enzymes"/>
    <property type="match status" value="1"/>
</dbReference>
<comment type="similarity">
    <text evidence="1">Belongs to the amidase family.</text>
</comment>
<accession>A0A6P1YN56</accession>